<evidence type="ECO:0000313" key="9">
    <source>
        <dbReference type="Proteomes" id="UP000198649"/>
    </source>
</evidence>
<dbReference type="InterPro" id="IPR002716">
    <property type="entry name" value="PIN_dom"/>
</dbReference>
<dbReference type="EMBL" id="FOQG01000002">
    <property type="protein sequence ID" value="SFH79050.1"/>
    <property type="molecule type" value="Genomic_DNA"/>
</dbReference>
<keyword evidence="3 6" id="KW-0479">Metal-binding</keyword>
<keyword evidence="9" id="KW-1185">Reference proteome</keyword>
<dbReference type="SUPFAM" id="SSF88723">
    <property type="entry name" value="PIN domain-like"/>
    <property type="match status" value="1"/>
</dbReference>
<keyword evidence="2 6" id="KW-0540">Nuclease</keyword>
<comment type="caution">
    <text evidence="6">Lacks conserved residue(s) required for the propagation of feature annotation.</text>
</comment>
<dbReference type="GO" id="GO:0000287">
    <property type="term" value="F:magnesium ion binding"/>
    <property type="evidence" value="ECO:0007669"/>
    <property type="project" value="UniProtKB-UniRule"/>
</dbReference>
<evidence type="ECO:0000256" key="1">
    <source>
        <dbReference type="ARBA" id="ARBA00022649"/>
    </source>
</evidence>
<evidence type="ECO:0000256" key="6">
    <source>
        <dbReference type="HAMAP-Rule" id="MF_00265"/>
    </source>
</evidence>
<keyword evidence="6" id="KW-0800">Toxin</keyword>
<dbReference type="GO" id="GO:0016787">
    <property type="term" value="F:hydrolase activity"/>
    <property type="evidence" value="ECO:0007669"/>
    <property type="project" value="UniProtKB-KW"/>
</dbReference>
<comment type="similarity">
    <text evidence="6">Belongs to the PINc/VapC protein family.</text>
</comment>
<evidence type="ECO:0000313" key="8">
    <source>
        <dbReference type="EMBL" id="SFH79050.1"/>
    </source>
</evidence>
<dbReference type="OrthoDB" id="4750219at2"/>
<dbReference type="STRING" id="1005945.SAMN05216561_102259"/>
<dbReference type="InterPro" id="IPR022907">
    <property type="entry name" value="VapC_family"/>
</dbReference>
<keyword evidence="4 6" id="KW-0378">Hydrolase</keyword>
<dbReference type="HAMAP" id="MF_00265">
    <property type="entry name" value="VapC_Nob1"/>
    <property type="match status" value="1"/>
</dbReference>
<dbReference type="GO" id="GO:0004540">
    <property type="term" value="F:RNA nuclease activity"/>
    <property type="evidence" value="ECO:0007669"/>
    <property type="project" value="InterPro"/>
</dbReference>
<sequence length="128" mass="13793">MIVYLESSAAAKLLVEEPESAALVDFLTQLHEDDVVASAVLLETEMRRFAARVSLPQEDVTSLVDGVRLLRMGRKVFHTAGVLPGTDLRSLDALHLATAVLHEADVMVTYDRRLLAAASAVGLPSLSP</sequence>
<evidence type="ECO:0000256" key="4">
    <source>
        <dbReference type="ARBA" id="ARBA00022801"/>
    </source>
</evidence>
<dbReference type="InterPro" id="IPR029060">
    <property type="entry name" value="PIN-like_dom_sf"/>
</dbReference>
<evidence type="ECO:0000259" key="7">
    <source>
        <dbReference type="Pfam" id="PF01850"/>
    </source>
</evidence>
<dbReference type="AlphaFoldDB" id="A0A1I3CWY1"/>
<comment type="cofactor">
    <cofactor evidence="6">
        <name>Mg(2+)</name>
        <dbReference type="ChEBI" id="CHEBI:18420"/>
    </cofactor>
</comment>
<protein>
    <recommendedName>
        <fullName evidence="6">Ribonuclease VapC</fullName>
        <shortName evidence="6">RNase VapC</shortName>
        <ecNumber evidence="6">3.1.-.-</ecNumber>
    </recommendedName>
    <alternativeName>
        <fullName evidence="6">Toxin VapC</fullName>
    </alternativeName>
</protein>
<evidence type="ECO:0000256" key="3">
    <source>
        <dbReference type="ARBA" id="ARBA00022723"/>
    </source>
</evidence>
<evidence type="ECO:0000256" key="5">
    <source>
        <dbReference type="ARBA" id="ARBA00022842"/>
    </source>
</evidence>
<dbReference type="EC" id="3.1.-.-" evidence="6"/>
<keyword evidence="1 6" id="KW-1277">Toxin-antitoxin system</keyword>
<feature type="domain" description="PIN" evidence="7">
    <location>
        <begin position="3"/>
        <end position="117"/>
    </location>
</feature>
<feature type="binding site" evidence="6">
    <location>
        <position position="92"/>
    </location>
    <ligand>
        <name>Mg(2+)</name>
        <dbReference type="ChEBI" id="CHEBI:18420"/>
    </ligand>
</feature>
<gene>
    <name evidence="6" type="primary">vapC</name>
    <name evidence="8" type="ORF">SAMN05216561_102259</name>
</gene>
<organism evidence="8 9">
    <name type="scientific">Nocardioides psychrotolerans</name>
    <dbReference type="NCBI Taxonomy" id="1005945"/>
    <lineage>
        <taxon>Bacteria</taxon>
        <taxon>Bacillati</taxon>
        <taxon>Actinomycetota</taxon>
        <taxon>Actinomycetes</taxon>
        <taxon>Propionibacteriales</taxon>
        <taxon>Nocardioidaceae</taxon>
        <taxon>Nocardioides</taxon>
    </lineage>
</organism>
<reference evidence="8 9" key="1">
    <citation type="submission" date="2016-10" db="EMBL/GenBank/DDBJ databases">
        <authorList>
            <person name="de Groot N.N."/>
        </authorList>
    </citation>
    <scope>NUCLEOTIDE SEQUENCE [LARGE SCALE GENOMIC DNA]</scope>
    <source>
        <strain evidence="8 9">CGMCC 1.11156</strain>
    </source>
</reference>
<comment type="function">
    <text evidence="6">Toxic component of a toxin-antitoxin (TA) system. An RNase.</text>
</comment>
<dbReference type="GO" id="GO:0090729">
    <property type="term" value="F:toxin activity"/>
    <property type="evidence" value="ECO:0007669"/>
    <property type="project" value="UniProtKB-KW"/>
</dbReference>
<keyword evidence="5 6" id="KW-0460">Magnesium</keyword>
<dbReference type="Proteomes" id="UP000198649">
    <property type="component" value="Unassembled WGS sequence"/>
</dbReference>
<dbReference type="Gene3D" id="3.40.50.1010">
    <property type="entry name" value="5'-nuclease"/>
    <property type="match status" value="1"/>
</dbReference>
<dbReference type="CDD" id="cd09874">
    <property type="entry name" value="PIN_MT3492-like"/>
    <property type="match status" value="1"/>
</dbReference>
<proteinExistence type="inferred from homology"/>
<dbReference type="Pfam" id="PF01850">
    <property type="entry name" value="PIN"/>
    <property type="match status" value="1"/>
</dbReference>
<evidence type="ECO:0000256" key="2">
    <source>
        <dbReference type="ARBA" id="ARBA00022722"/>
    </source>
</evidence>
<name>A0A1I3CWY1_9ACTN</name>
<dbReference type="RefSeq" id="WP_091110413.1">
    <property type="nucleotide sequence ID" value="NZ_BKAF01000003.1"/>
</dbReference>
<accession>A0A1I3CWY1</accession>